<dbReference type="EMBL" id="CAJNJA010045439">
    <property type="protein sequence ID" value="CAE7809617.1"/>
    <property type="molecule type" value="Genomic_DNA"/>
</dbReference>
<comment type="caution">
    <text evidence="2">The sequence shown here is derived from an EMBL/GenBank/DDBJ whole genome shotgun (WGS) entry which is preliminary data.</text>
</comment>
<dbReference type="Proteomes" id="UP000601435">
    <property type="component" value="Unassembled WGS sequence"/>
</dbReference>
<evidence type="ECO:0000256" key="1">
    <source>
        <dbReference type="SAM" id="MobiDB-lite"/>
    </source>
</evidence>
<reference evidence="2" key="1">
    <citation type="submission" date="2021-02" db="EMBL/GenBank/DDBJ databases">
        <authorList>
            <person name="Dougan E. K."/>
            <person name="Rhodes N."/>
            <person name="Thang M."/>
            <person name="Chan C."/>
        </authorList>
    </citation>
    <scope>NUCLEOTIDE SEQUENCE</scope>
</reference>
<accession>A0A812Z3Z7</accession>
<name>A0A812Z3Z7_9DINO</name>
<gene>
    <name evidence="2" type="ORF">SNEC2469_LOCUS23964</name>
</gene>
<evidence type="ECO:0000313" key="2">
    <source>
        <dbReference type="EMBL" id="CAE7809617.1"/>
    </source>
</evidence>
<evidence type="ECO:0000313" key="3">
    <source>
        <dbReference type="Proteomes" id="UP000601435"/>
    </source>
</evidence>
<proteinExistence type="predicted"/>
<protein>
    <recommendedName>
        <fullName evidence="4">Transposase</fullName>
    </recommendedName>
</protein>
<dbReference type="OrthoDB" id="412262at2759"/>
<evidence type="ECO:0008006" key="4">
    <source>
        <dbReference type="Google" id="ProtNLM"/>
    </source>
</evidence>
<dbReference type="AlphaFoldDB" id="A0A812Z3Z7"/>
<keyword evidence="3" id="KW-1185">Reference proteome</keyword>
<organism evidence="2 3">
    <name type="scientific">Symbiodinium necroappetens</name>
    <dbReference type="NCBI Taxonomy" id="1628268"/>
    <lineage>
        <taxon>Eukaryota</taxon>
        <taxon>Sar</taxon>
        <taxon>Alveolata</taxon>
        <taxon>Dinophyceae</taxon>
        <taxon>Suessiales</taxon>
        <taxon>Symbiodiniaceae</taxon>
        <taxon>Symbiodinium</taxon>
    </lineage>
</organism>
<sequence length="306" mass="34887">MKSPPFPCPKRGKQRVQKRAMKQKYVKVPYVRHGTQTTKNKGHRDRWGLSVHTLLSMTGRSLIKRLVIDKILPNWSGHECPRCGHGTLGSLSHVKSKKVWGYRCGHRRCNKLLLAHDFHPIFFKGRGNSITGLRHQAAALYCAVAGVSAQSAHLILDLDHKAVERVYTNVDTSRARYVQLKEKEIRYGGKWEDVEVDEVDVGKLTDNTTPSTKNTVWEQWGGLVERGKVILHSDGARAYKLKVPGVMHCNVVHKKTKVKVNGKVRWMKPLYTKVYSLKLPTGDQIKVKCNMWKVTGKMLDTLFWES</sequence>
<feature type="region of interest" description="Disordered" evidence="1">
    <location>
        <begin position="1"/>
        <end position="20"/>
    </location>
</feature>
<feature type="compositionally biased region" description="Basic residues" evidence="1">
    <location>
        <begin position="10"/>
        <end position="20"/>
    </location>
</feature>